<dbReference type="PANTHER" id="PTHR46192">
    <property type="entry name" value="BROAD-RANGE ACID PHOSPHATASE DET1"/>
    <property type="match status" value="1"/>
</dbReference>
<dbReference type="InterPro" id="IPR029033">
    <property type="entry name" value="His_PPase_superfam"/>
</dbReference>
<comment type="caution">
    <text evidence="2">The sequence shown here is derived from an EMBL/GenBank/DDBJ whole genome shotgun (WGS) entry which is preliminary data.</text>
</comment>
<gene>
    <name evidence="2" type="ORF">PAPYR_149</name>
</gene>
<keyword evidence="3" id="KW-1185">Reference proteome</keyword>
<reference evidence="2" key="1">
    <citation type="journal article" date="2022" name="bioRxiv">
        <title>Genomics of Preaxostyla Flagellates Illuminates Evolutionary Transitions and the Path Towards Mitochondrial Loss.</title>
        <authorList>
            <person name="Novak L.V.F."/>
            <person name="Treitli S.C."/>
            <person name="Pyrih J."/>
            <person name="Halakuc P."/>
            <person name="Pipaliya S.V."/>
            <person name="Vacek V."/>
            <person name="Brzon O."/>
            <person name="Soukal P."/>
            <person name="Eme L."/>
            <person name="Dacks J.B."/>
            <person name="Karnkowska A."/>
            <person name="Elias M."/>
            <person name="Hampl V."/>
        </authorList>
    </citation>
    <scope>NUCLEOTIDE SEQUENCE</scope>
    <source>
        <strain evidence="2">RCP-MX</strain>
    </source>
</reference>
<evidence type="ECO:0000313" key="3">
    <source>
        <dbReference type="Proteomes" id="UP001141327"/>
    </source>
</evidence>
<dbReference type="CDD" id="cd07067">
    <property type="entry name" value="HP_PGM_like"/>
    <property type="match status" value="1"/>
</dbReference>
<dbReference type="Gene3D" id="3.40.50.1240">
    <property type="entry name" value="Phosphoglycerate mutase-like"/>
    <property type="match status" value="1"/>
</dbReference>
<dbReference type="SUPFAM" id="SSF53254">
    <property type="entry name" value="Phosphoglycerate mutase-like"/>
    <property type="match status" value="1"/>
</dbReference>
<proteinExistence type="predicted"/>
<dbReference type="InterPro" id="IPR052765">
    <property type="entry name" value="PGM-Related"/>
</dbReference>
<evidence type="ECO:0000313" key="2">
    <source>
        <dbReference type="EMBL" id="KAJ4462929.1"/>
    </source>
</evidence>
<evidence type="ECO:0000256" key="1">
    <source>
        <dbReference type="SAM" id="MobiDB-lite"/>
    </source>
</evidence>
<feature type="region of interest" description="Disordered" evidence="1">
    <location>
        <begin position="303"/>
        <end position="344"/>
    </location>
</feature>
<dbReference type="SMART" id="SM00855">
    <property type="entry name" value="PGAM"/>
    <property type="match status" value="1"/>
</dbReference>
<dbReference type="InterPro" id="IPR013078">
    <property type="entry name" value="His_Pase_superF_clade-1"/>
</dbReference>
<organism evidence="2 3">
    <name type="scientific">Paratrimastix pyriformis</name>
    <dbReference type="NCBI Taxonomy" id="342808"/>
    <lineage>
        <taxon>Eukaryota</taxon>
        <taxon>Metamonada</taxon>
        <taxon>Preaxostyla</taxon>
        <taxon>Paratrimastigidae</taxon>
        <taxon>Paratrimastix</taxon>
    </lineage>
</organism>
<name>A0ABQ8UUZ8_9EUKA</name>
<dbReference type="Proteomes" id="UP001141327">
    <property type="component" value="Unassembled WGS sequence"/>
</dbReference>
<protein>
    <submittedName>
        <fullName evidence="2">Phosphoglycerate-bisphosphoglycerate mutase</fullName>
    </submittedName>
</protein>
<dbReference type="Pfam" id="PF00300">
    <property type="entry name" value="His_Phos_1"/>
    <property type="match status" value="1"/>
</dbReference>
<accession>A0ABQ8UUZ8</accession>
<sequence>MDRKTAVGQGSNPSPVFSSFFAPMGGGASTGKTPTNIPETVQPVFQNDQKFLVSLFPHLRGASPAVMEETLQRLDTYIYERQAAIKQKQLIARMPKRLILIKHGQSIVSHSPEVCSTVPDNQIPLDESGVAQAREAGRKLRELCGNEKTLFLVSPFLRTQQTYRALAESFDPAMVHMQEEPRIREQECGNLQNTDPTAVGTTEHLRTYCGPFYFRFSSGESGGDAFDRTAAFLESLGRQCRKNPAADRNIVLVTHGLICRLFLAGYFHWPVGFFHRMRDFDPCQPVVLELAPDGRYQLQTPLRVDRAPHGGGTESPAGVLLEMVDPEPPRPGRSPLRLRAPPPS</sequence>
<feature type="compositionally biased region" description="Low complexity" evidence="1">
    <location>
        <begin position="333"/>
        <end position="344"/>
    </location>
</feature>
<dbReference type="EMBL" id="JAPMOS010000001">
    <property type="protein sequence ID" value="KAJ4462929.1"/>
    <property type="molecule type" value="Genomic_DNA"/>
</dbReference>